<feature type="transmembrane region" description="Helical" evidence="8">
    <location>
        <begin position="104"/>
        <end position="123"/>
    </location>
</feature>
<keyword evidence="2 6" id="KW-0812">Transmembrane</keyword>
<dbReference type="FunFam" id="3.10.580.10:FF:000006">
    <property type="entry name" value="DUF21 and CBS domain protein"/>
    <property type="match status" value="1"/>
</dbReference>
<dbReference type="InterPro" id="IPR046342">
    <property type="entry name" value="CBS_dom_sf"/>
</dbReference>
<evidence type="ECO:0000256" key="1">
    <source>
        <dbReference type="ARBA" id="ARBA00004141"/>
    </source>
</evidence>
<feature type="region of interest" description="Disordered" evidence="7">
    <location>
        <begin position="562"/>
        <end position="595"/>
    </location>
</feature>
<dbReference type="GO" id="GO:0005737">
    <property type="term" value="C:cytoplasm"/>
    <property type="evidence" value="ECO:0007669"/>
    <property type="project" value="TreeGrafter"/>
</dbReference>
<evidence type="ECO:0000256" key="4">
    <source>
        <dbReference type="ARBA" id="ARBA00022989"/>
    </source>
</evidence>
<dbReference type="GO" id="GO:0010961">
    <property type="term" value="P:intracellular magnesium ion homeostasis"/>
    <property type="evidence" value="ECO:0007669"/>
    <property type="project" value="EnsemblFungi"/>
</dbReference>
<dbReference type="OrthoDB" id="5353557at2759"/>
<feature type="transmembrane region" description="Helical" evidence="8">
    <location>
        <begin position="12"/>
        <end position="32"/>
    </location>
</feature>
<sequence length="595" mass="63532">MRRNDVSGGAANLRPAVIGLGRVLGMGISAAAAAPLSTRDHGDGDMKATPVWVLAVASMVLVLLGGAFAGLTIALMGQDSIYLQVVSGDPTEPQHKNAKRVLSLLMKGKHWVLVTLLLANVIVNESLPVVLDRTLGGGVAAVVGSTVLIVIFGEIVPQSICVRYGLPIGGYMSKPVLIFMYLFSPIAWPTAKLLDWILGEDHGTVYRKSGLKTLVTLHKSLGELSERLNQDEVTIITAVLDLKDKPVSEVMTPMDDVFTLAEDHVLDDKTMDNILSSGYSRIPIYRAGNPTDFVGMLLVKTLITYDPEDRIPVRDVQLGAIVETRPETSCLDIINFFQEGKSHMVLVSEYPGSNHGALGVVTLEDVIEELIGEEIVDESDVYVDVHKAIRRLTPAPRARRFHTHSHGYNEAATAAAAAAIASKKPGDAPILVDIAEDSDGQTLTVGSLGAHSDTGCLEHHPKTAIFMKRRGSGGADGGPDGSGPIPVKASLDEMKQQLRLGPANRAAKPRNTRTNVFKIKQGLGVTTFISPSGNGKPIEEIPPIILKQSMDDNEETPLLVRDLVNGDGPKAGYGADGADGTNGAKKKARDDETEQ</sequence>
<dbReference type="InterPro" id="IPR044751">
    <property type="entry name" value="Ion_transp-like_CBS"/>
</dbReference>
<dbReference type="Proteomes" id="UP000036947">
    <property type="component" value="Unassembled WGS sequence"/>
</dbReference>
<dbReference type="Gene3D" id="3.10.580.10">
    <property type="entry name" value="CBS-domain"/>
    <property type="match status" value="1"/>
</dbReference>
<evidence type="ECO:0000313" key="11">
    <source>
        <dbReference type="Proteomes" id="UP000036947"/>
    </source>
</evidence>
<keyword evidence="11" id="KW-1185">Reference proteome</keyword>
<keyword evidence="4 6" id="KW-1133">Transmembrane helix</keyword>
<feature type="transmembrane region" description="Helical" evidence="8">
    <location>
        <begin position="135"/>
        <end position="156"/>
    </location>
</feature>
<dbReference type="AlphaFoldDB" id="A0A0L0N2D8"/>
<dbReference type="STRING" id="1163406.A0A0L0N2D8"/>
<dbReference type="GO" id="GO:0007005">
    <property type="term" value="P:mitochondrion organization"/>
    <property type="evidence" value="ECO:0007669"/>
    <property type="project" value="EnsemblFungi"/>
</dbReference>
<protein>
    <submittedName>
        <fullName evidence="10">Protein MAM3</fullName>
    </submittedName>
</protein>
<accession>A0A0L0N2D8</accession>
<dbReference type="InterPro" id="IPR045095">
    <property type="entry name" value="ACDP"/>
</dbReference>
<evidence type="ECO:0000313" key="10">
    <source>
        <dbReference type="EMBL" id="KND88196.1"/>
    </source>
</evidence>
<evidence type="ECO:0000256" key="7">
    <source>
        <dbReference type="SAM" id="MobiDB-lite"/>
    </source>
</evidence>
<keyword evidence="5 6" id="KW-0472">Membrane</keyword>
<gene>
    <name evidence="10" type="ORF">TOPH_07204</name>
</gene>
<evidence type="ECO:0000259" key="9">
    <source>
        <dbReference type="PROSITE" id="PS51846"/>
    </source>
</evidence>
<feature type="transmembrane region" description="Helical" evidence="8">
    <location>
        <begin position="52"/>
        <end position="75"/>
    </location>
</feature>
<name>A0A0L0N2D8_TOLOC</name>
<dbReference type="CDD" id="cd04590">
    <property type="entry name" value="CBS_pair_CorC_HlyC_assoc"/>
    <property type="match status" value="1"/>
</dbReference>
<reference evidence="10 11" key="1">
    <citation type="journal article" date="2015" name="BMC Genomics">
        <title>The genome of the truffle-parasite Tolypocladium ophioglossoides and the evolution of antifungal peptaibiotics.</title>
        <authorList>
            <person name="Quandt C.A."/>
            <person name="Bushley K.E."/>
            <person name="Spatafora J.W."/>
        </authorList>
    </citation>
    <scope>NUCLEOTIDE SEQUENCE [LARGE SCALE GENOMIC DNA]</scope>
    <source>
        <strain evidence="10 11">CBS 100239</strain>
    </source>
</reference>
<feature type="domain" description="CNNM transmembrane" evidence="9">
    <location>
        <begin position="47"/>
        <end position="232"/>
    </location>
</feature>
<evidence type="ECO:0000256" key="6">
    <source>
        <dbReference type="PROSITE-ProRule" id="PRU01193"/>
    </source>
</evidence>
<comment type="caution">
    <text evidence="10">The sequence shown here is derived from an EMBL/GenBank/DDBJ whole genome shotgun (WGS) entry which is preliminary data.</text>
</comment>
<dbReference type="EMBL" id="LFRF01000028">
    <property type="protein sequence ID" value="KND88196.1"/>
    <property type="molecule type" value="Genomic_DNA"/>
</dbReference>
<evidence type="ECO:0000256" key="8">
    <source>
        <dbReference type="SAM" id="Phobius"/>
    </source>
</evidence>
<dbReference type="InterPro" id="IPR002550">
    <property type="entry name" value="CNNM"/>
</dbReference>
<dbReference type="SUPFAM" id="SSF54631">
    <property type="entry name" value="CBS-domain pair"/>
    <property type="match status" value="1"/>
</dbReference>
<keyword evidence="3" id="KW-0677">Repeat</keyword>
<dbReference type="PANTHER" id="PTHR12064">
    <property type="entry name" value="METAL TRANSPORTER CNNM"/>
    <property type="match status" value="1"/>
</dbReference>
<dbReference type="Pfam" id="PF01595">
    <property type="entry name" value="CNNM"/>
    <property type="match status" value="1"/>
</dbReference>
<organism evidence="10 11">
    <name type="scientific">Tolypocladium ophioglossoides (strain CBS 100239)</name>
    <name type="common">Snaketongue truffleclub</name>
    <name type="synonym">Elaphocordyceps ophioglossoides</name>
    <dbReference type="NCBI Taxonomy" id="1163406"/>
    <lineage>
        <taxon>Eukaryota</taxon>
        <taxon>Fungi</taxon>
        <taxon>Dikarya</taxon>
        <taxon>Ascomycota</taxon>
        <taxon>Pezizomycotina</taxon>
        <taxon>Sordariomycetes</taxon>
        <taxon>Hypocreomycetidae</taxon>
        <taxon>Hypocreales</taxon>
        <taxon>Ophiocordycipitaceae</taxon>
        <taxon>Tolypocladium</taxon>
    </lineage>
</organism>
<dbReference type="PROSITE" id="PS51846">
    <property type="entry name" value="CNNM"/>
    <property type="match status" value="1"/>
</dbReference>
<dbReference type="GO" id="GO:0030026">
    <property type="term" value="P:intracellular manganese ion homeostasis"/>
    <property type="evidence" value="ECO:0007669"/>
    <property type="project" value="EnsemblFungi"/>
</dbReference>
<dbReference type="GO" id="GO:0016020">
    <property type="term" value="C:membrane"/>
    <property type="evidence" value="ECO:0007669"/>
    <property type="project" value="UniProtKB-SubCell"/>
</dbReference>
<evidence type="ECO:0000256" key="5">
    <source>
        <dbReference type="ARBA" id="ARBA00023136"/>
    </source>
</evidence>
<feature type="transmembrane region" description="Helical" evidence="8">
    <location>
        <begin position="168"/>
        <end position="188"/>
    </location>
</feature>
<dbReference type="PANTHER" id="PTHR12064:SF97">
    <property type="entry name" value="METAL TRANSPORTER CNNM-5"/>
    <property type="match status" value="1"/>
</dbReference>
<evidence type="ECO:0000256" key="2">
    <source>
        <dbReference type="ARBA" id="ARBA00022692"/>
    </source>
</evidence>
<comment type="subcellular location">
    <subcellularLocation>
        <location evidence="1">Membrane</location>
        <topology evidence="1">Multi-pass membrane protein</topology>
    </subcellularLocation>
</comment>
<evidence type="ECO:0000256" key="3">
    <source>
        <dbReference type="ARBA" id="ARBA00022737"/>
    </source>
</evidence>
<proteinExistence type="predicted"/>